<protein>
    <recommendedName>
        <fullName evidence="2">BTB domain-containing protein</fullName>
    </recommendedName>
</protein>
<dbReference type="SUPFAM" id="SSF54695">
    <property type="entry name" value="POZ domain"/>
    <property type="match status" value="1"/>
</dbReference>
<accession>A0A815QHS9</accession>
<dbReference type="Proteomes" id="UP000663829">
    <property type="component" value="Unassembled WGS sequence"/>
</dbReference>
<dbReference type="InterPro" id="IPR011333">
    <property type="entry name" value="SKP1/BTB/POZ_sf"/>
</dbReference>
<reference evidence="4" key="1">
    <citation type="submission" date="2021-02" db="EMBL/GenBank/DDBJ databases">
        <authorList>
            <person name="Nowell W R."/>
        </authorList>
    </citation>
    <scope>NUCLEOTIDE SEQUENCE</scope>
</reference>
<dbReference type="Pfam" id="PF00651">
    <property type="entry name" value="BTB"/>
    <property type="match status" value="1"/>
</dbReference>
<evidence type="ECO:0000313" key="4">
    <source>
        <dbReference type="EMBL" id="CAF1462012.1"/>
    </source>
</evidence>
<dbReference type="OrthoDB" id="10249567at2759"/>
<dbReference type="InterPro" id="IPR000210">
    <property type="entry name" value="BTB/POZ_dom"/>
</dbReference>
<evidence type="ECO:0000259" key="2">
    <source>
        <dbReference type="Pfam" id="PF00651"/>
    </source>
</evidence>
<dbReference type="EMBL" id="CAJOBA010008007">
    <property type="protein sequence ID" value="CAF3817873.1"/>
    <property type="molecule type" value="Genomic_DNA"/>
</dbReference>
<feature type="region of interest" description="Disordered" evidence="1">
    <location>
        <begin position="1"/>
        <end position="50"/>
    </location>
</feature>
<evidence type="ECO:0000313" key="5">
    <source>
        <dbReference type="EMBL" id="CAF3817873.1"/>
    </source>
</evidence>
<evidence type="ECO:0000313" key="3">
    <source>
        <dbReference type="EMBL" id="CAF1051086.1"/>
    </source>
</evidence>
<name>A0A815QHS9_9BILA</name>
<dbReference type="Proteomes" id="UP000681722">
    <property type="component" value="Unassembled WGS sequence"/>
</dbReference>
<dbReference type="Proteomes" id="UP000682733">
    <property type="component" value="Unassembled WGS sequence"/>
</dbReference>
<gene>
    <name evidence="4" type="ORF">GPM918_LOCUS35119</name>
    <name evidence="3" type="ORF">OVA965_LOCUS16943</name>
    <name evidence="6" type="ORF">SRO942_LOCUS35834</name>
    <name evidence="5" type="ORF">TMI583_LOCUS16954</name>
</gene>
<dbReference type="EMBL" id="CAJNOK010007994">
    <property type="protein sequence ID" value="CAF1051086.1"/>
    <property type="molecule type" value="Genomic_DNA"/>
</dbReference>
<dbReference type="AlphaFoldDB" id="A0A815QHS9"/>
<dbReference type="PANTHER" id="PTHR24413">
    <property type="entry name" value="SPECKLE-TYPE POZ PROTEIN"/>
    <property type="match status" value="1"/>
</dbReference>
<sequence length="239" mass="27893">MDQSNTGFILTTPPPNQHVNNERKSPVTHDSGGRTPNSLVAGDKRPQQKQFDSNSHLLEGLSKDLGFLLNRTNLSDSVLNNEYNQLDDRTRHQLETHQHNGKLVIIIKKTDPQIMKDVVIFMYTGKCELKESNAYELLDAAGRYDIKDLKVHSGKYLSQRINLNNVLLLLKAAYKYDNIMVKHYCIEFFIHHAKEIMDMQESWKRFAEEQKELVEELLNWIVNKDEFFAEKPKWELQSY</sequence>
<feature type="non-terminal residue" evidence="4">
    <location>
        <position position="1"/>
    </location>
</feature>
<evidence type="ECO:0000313" key="6">
    <source>
        <dbReference type="EMBL" id="CAF4332050.1"/>
    </source>
</evidence>
<dbReference type="Gene3D" id="1.25.40.420">
    <property type="match status" value="1"/>
</dbReference>
<dbReference type="CDD" id="cd18186">
    <property type="entry name" value="BTB_POZ_ZBTB_KLHL-like"/>
    <property type="match status" value="1"/>
</dbReference>
<keyword evidence="7" id="KW-1185">Reference proteome</keyword>
<dbReference type="Proteomes" id="UP000677228">
    <property type="component" value="Unassembled WGS sequence"/>
</dbReference>
<dbReference type="EMBL" id="CAJOBC010085510">
    <property type="protein sequence ID" value="CAF4332050.1"/>
    <property type="molecule type" value="Genomic_DNA"/>
</dbReference>
<evidence type="ECO:0000313" key="7">
    <source>
        <dbReference type="Proteomes" id="UP000663829"/>
    </source>
</evidence>
<feature type="domain" description="BTB" evidence="2">
    <location>
        <begin position="99"/>
        <end position="159"/>
    </location>
</feature>
<organism evidence="4 7">
    <name type="scientific">Didymodactylos carnosus</name>
    <dbReference type="NCBI Taxonomy" id="1234261"/>
    <lineage>
        <taxon>Eukaryota</taxon>
        <taxon>Metazoa</taxon>
        <taxon>Spiralia</taxon>
        <taxon>Gnathifera</taxon>
        <taxon>Rotifera</taxon>
        <taxon>Eurotatoria</taxon>
        <taxon>Bdelloidea</taxon>
        <taxon>Philodinida</taxon>
        <taxon>Philodinidae</taxon>
        <taxon>Didymodactylos</taxon>
    </lineage>
</organism>
<evidence type="ECO:0000256" key="1">
    <source>
        <dbReference type="SAM" id="MobiDB-lite"/>
    </source>
</evidence>
<proteinExistence type="predicted"/>
<dbReference type="EMBL" id="CAJNOQ010020050">
    <property type="protein sequence ID" value="CAF1462012.1"/>
    <property type="molecule type" value="Genomic_DNA"/>
</dbReference>
<comment type="caution">
    <text evidence="4">The sequence shown here is derived from an EMBL/GenBank/DDBJ whole genome shotgun (WGS) entry which is preliminary data.</text>
</comment>
<dbReference type="Gene3D" id="3.30.710.10">
    <property type="entry name" value="Potassium Channel Kv1.1, Chain A"/>
    <property type="match status" value="1"/>
</dbReference>